<evidence type="ECO:0000256" key="1">
    <source>
        <dbReference type="SAM" id="MobiDB-lite"/>
    </source>
</evidence>
<evidence type="ECO:0000259" key="2">
    <source>
        <dbReference type="SMART" id="SM01373"/>
    </source>
</evidence>
<accession>A0A6G1HI10</accession>
<dbReference type="Gene3D" id="1.10.10.1210">
    <property type="entry name" value="MAGE homology domain, winged helix WH2 motif"/>
    <property type="match status" value="1"/>
</dbReference>
<dbReference type="Pfam" id="PF01454">
    <property type="entry name" value="MAGE"/>
    <property type="match status" value="1"/>
</dbReference>
<protein>
    <submittedName>
        <fullName evidence="3">MAGE-domain-containing protein</fullName>
    </submittedName>
</protein>
<evidence type="ECO:0000313" key="3">
    <source>
        <dbReference type="EMBL" id="KAF2395541.1"/>
    </source>
</evidence>
<dbReference type="OrthoDB" id="205198at2759"/>
<reference evidence="3" key="1">
    <citation type="journal article" date="2020" name="Stud. Mycol.">
        <title>101 Dothideomycetes genomes: a test case for predicting lifestyles and emergence of pathogens.</title>
        <authorList>
            <person name="Haridas S."/>
            <person name="Albert R."/>
            <person name="Binder M."/>
            <person name="Bloem J."/>
            <person name="Labutti K."/>
            <person name="Salamov A."/>
            <person name="Andreopoulos B."/>
            <person name="Baker S."/>
            <person name="Barry K."/>
            <person name="Bills G."/>
            <person name="Bluhm B."/>
            <person name="Cannon C."/>
            <person name="Castanera R."/>
            <person name="Culley D."/>
            <person name="Daum C."/>
            <person name="Ezra D."/>
            <person name="Gonzalez J."/>
            <person name="Henrissat B."/>
            <person name="Kuo A."/>
            <person name="Liang C."/>
            <person name="Lipzen A."/>
            <person name="Lutzoni F."/>
            <person name="Magnuson J."/>
            <person name="Mondo S."/>
            <person name="Nolan M."/>
            <person name="Ohm R."/>
            <person name="Pangilinan J."/>
            <person name="Park H.-J."/>
            <person name="Ramirez L."/>
            <person name="Alfaro M."/>
            <person name="Sun H."/>
            <person name="Tritt A."/>
            <person name="Yoshinaga Y."/>
            <person name="Zwiers L.-H."/>
            <person name="Turgeon B."/>
            <person name="Goodwin S."/>
            <person name="Spatafora J."/>
            <person name="Crous P."/>
            <person name="Grigoriev I."/>
        </authorList>
    </citation>
    <scope>NUCLEOTIDE SEQUENCE</scope>
    <source>
        <strain evidence="3">CBS 262.69</strain>
    </source>
</reference>
<gene>
    <name evidence="3" type="ORF">EJ06DRAFT_585867</name>
</gene>
<dbReference type="Proteomes" id="UP000799640">
    <property type="component" value="Unassembled WGS sequence"/>
</dbReference>
<dbReference type="Gene3D" id="1.10.10.1200">
    <property type="entry name" value="MAGE homology domain, winged helix WH1 motif"/>
    <property type="match status" value="1"/>
</dbReference>
<sequence length="290" mass="31505">MAPRGTQKRAAVESDSDSGDMDAIAASTQAVEAVEDTARKMVRYALSCEYSRVPVRKNALTELCNTGAGGGRRGAAFKAVFPRAQRMLEEVWGMRLEELPLREKVTMAQRRAAQRAEKATMSSNTWVLVSVLPAEMRGEAIVPPPKVPNAEEEAAYVGLYSFIVAVITLSGGSLGEAKLDRHLRRVNAESHTPVGSTDEVLKRMVREGYVVKIKDSSGGEEVVEYIVGGRGKVEVGEEGVAGLVRAVYGGDVDVEKKLERSLGLLRRDRGVVHRSAMTRADEGDEMDVDE</sequence>
<dbReference type="InterPro" id="IPR041899">
    <property type="entry name" value="MAGE_WH2"/>
</dbReference>
<dbReference type="GO" id="GO:0006281">
    <property type="term" value="P:DNA repair"/>
    <property type="evidence" value="ECO:0007669"/>
    <property type="project" value="TreeGrafter"/>
</dbReference>
<dbReference type="InterPro" id="IPR002190">
    <property type="entry name" value="MHD_dom"/>
</dbReference>
<dbReference type="SMART" id="SM01373">
    <property type="entry name" value="MAGE"/>
    <property type="match status" value="1"/>
</dbReference>
<dbReference type="PANTHER" id="PTHR11736:SF14">
    <property type="entry name" value="NSE3 HOMOLOG, SMC5-SMC6 COMPLEX COMPONENT"/>
    <property type="match status" value="1"/>
</dbReference>
<dbReference type="PANTHER" id="PTHR11736">
    <property type="entry name" value="MELANOMA-ASSOCIATED ANTIGEN MAGE ANTIGEN"/>
    <property type="match status" value="1"/>
</dbReference>
<evidence type="ECO:0000313" key="4">
    <source>
        <dbReference type="Proteomes" id="UP000799640"/>
    </source>
</evidence>
<dbReference type="InterPro" id="IPR041898">
    <property type="entry name" value="MAGE_WH1"/>
</dbReference>
<proteinExistence type="predicted"/>
<feature type="domain" description="MAGE" evidence="2">
    <location>
        <begin position="41"/>
        <end position="240"/>
    </location>
</feature>
<dbReference type="AlphaFoldDB" id="A0A6G1HI10"/>
<name>A0A6G1HI10_9PEZI</name>
<feature type="region of interest" description="Disordered" evidence="1">
    <location>
        <begin position="1"/>
        <end position="21"/>
    </location>
</feature>
<dbReference type="GO" id="GO:0005634">
    <property type="term" value="C:nucleus"/>
    <property type="evidence" value="ECO:0007669"/>
    <property type="project" value="TreeGrafter"/>
</dbReference>
<dbReference type="InterPro" id="IPR037445">
    <property type="entry name" value="MAGE"/>
</dbReference>
<keyword evidence="4" id="KW-1185">Reference proteome</keyword>
<dbReference type="EMBL" id="ML996714">
    <property type="protein sequence ID" value="KAF2395541.1"/>
    <property type="molecule type" value="Genomic_DNA"/>
</dbReference>
<organism evidence="3 4">
    <name type="scientific">Trichodelitschia bisporula</name>
    <dbReference type="NCBI Taxonomy" id="703511"/>
    <lineage>
        <taxon>Eukaryota</taxon>
        <taxon>Fungi</taxon>
        <taxon>Dikarya</taxon>
        <taxon>Ascomycota</taxon>
        <taxon>Pezizomycotina</taxon>
        <taxon>Dothideomycetes</taxon>
        <taxon>Dothideomycetes incertae sedis</taxon>
        <taxon>Phaeotrichales</taxon>
        <taxon>Phaeotrichaceae</taxon>
        <taxon>Trichodelitschia</taxon>
    </lineage>
</organism>